<dbReference type="KEGG" id="ssck:SPSK_00783"/>
<feature type="compositionally biased region" description="Basic residues" evidence="1">
    <location>
        <begin position="126"/>
        <end position="142"/>
    </location>
</feature>
<feature type="compositionally biased region" description="Basic and acidic residues" evidence="1">
    <location>
        <begin position="452"/>
        <end position="481"/>
    </location>
</feature>
<proteinExistence type="predicted"/>
<feature type="compositionally biased region" description="Basic and acidic residues" evidence="1">
    <location>
        <begin position="432"/>
        <end position="444"/>
    </location>
</feature>
<name>A0A0F2LWI6_SPOSC</name>
<evidence type="ECO:0000256" key="1">
    <source>
        <dbReference type="SAM" id="MobiDB-lite"/>
    </source>
</evidence>
<reference evidence="2 3" key="1">
    <citation type="journal article" date="2014" name="BMC Genomics">
        <title>Comparative genomics of the major fungal agents of human and animal Sporotrichosis: Sporothrix schenckii and Sporothrix brasiliensis.</title>
        <authorList>
            <person name="Teixeira M.M."/>
            <person name="de Almeida L.G."/>
            <person name="Kubitschek-Barreira P."/>
            <person name="Alves F.L."/>
            <person name="Kioshima E.S."/>
            <person name="Abadio A.K."/>
            <person name="Fernandes L."/>
            <person name="Derengowski L.S."/>
            <person name="Ferreira K.S."/>
            <person name="Souza R.C."/>
            <person name="Ruiz J.C."/>
            <person name="de Andrade N.C."/>
            <person name="Paes H.C."/>
            <person name="Nicola A.M."/>
            <person name="Albuquerque P."/>
            <person name="Gerber A.L."/>
            <person name="Martins V.P."/>
            <person name="Peconick L.D."/>
            <person name="Neto A.V."/>
            <person name="Chaucanez C.B."/>
            <person name="Silva P.A."/>
            <person name="Cunha O.L."/>
            <person name="de Oliveira F.F."/>
            <person name="dos Santos T.C."/>
            <person name="Barros A.L."/>
            <person name="Soares M.A."/>
            <person name="de Oliveira L.M."/>
            <person name="Marini M.M."/>
            <person name="Villalobos-Duno H."/>
            <person name="Cunha M.M."/>
            <person name="de Hoog S."/>
            <person name="da Silveira J.F."/>
            <person name="Henrissat B."/>
            <person name="Nino-Vega G.A."/>
            <person name="Cisalpino P.S."/>
            <person name="Mora-Montes H.M."/>
            <person name="Almeida S.R."/>
            <person name="Stajich J.E."/>
            <person name="Lopes-Bezerra L.M."/>
            <person name="Vasconcelos A.T."/>
            <person name="Felipe M.S."/>
        </authorList>
    </citation>
    <scope>NUCLEOTIDE SEQUENCE [LARGE SCALE GENOMIC DNA]</scope>
    <source>
        <strain evidence="2 3">1099-18</strain>
    </source>
</reference>
<feature type="region of interest" description="Disordered" evidence="1">
    <location>
        <begin position="220"/>
        <end position="244"/>
    </location>
</feature>
<feature type="compositionally biased region" description="Acidic residues" evidence="1">
    <location>
        <begin position="45"/>
        <end position="65"/>
    </location>
</feature>
<dbReference type="VEuPathDB" id="FungiDB:SPSK_00783"/>
<feature type="compositionally biased region" description="Acidic residues" evidence="1">
    <location>
        <begin position="72"/>
        <end position="93"/>
    </location>
</feature>
<comment type="caution">
    <text evidence="2">The sequence shown here is derived from an EMBL/GenBank/DDBJ whole genome shotgun (WGS) entry which is preliminary data.</text>
</comment>
<dbReference type="EMBL" id="AXCR01000011">
    <property type="protein sequence ID" value="KJR81818.1"/>
    <property type="molecule type" value="Genomic_DNA"/>
</dbReference>
<feature type="region of interest" description="Disordered" evidence="1">
    <location>
        <begin position="1"/>
        <end position="153"/>
    </location>
</feature>
<dbReference type="RefSeq" id="XP_016584494.1">
    <property type="nucleotide sequence ID" value="XM_016727731.1"/>
</dbReference>
<protein>
    <submittedName>
        <fullName evidence="2">Uncharacterized protein</fullName>
    </submittedName>
</protein>
<feature type="compositionally biased region" description="Low complexity" evidence="1">
    <location>
        <begin position="111"/>
        <end position="125"/>
    </location>
</feature>
<dbReference type="OrthoDB" id="3877279at2759"/>
<feature type="region of interest" description="Disordered" evidence="1">
    <location>
        <begin position="429"/>
        <end position="483"/>
    </location>
</feature>
<dbReference type="Proteomes" id="UP000033710">
    <property type="component" value="Unassembled WGS sequence"/>
</dbReference>
<dbReference type="GeneID" id="27663008"/>
<sequence length="507" mass="53877">MEFADAAVLAGHGYPGPAPVTTGDNAAVDPTAPRTTASKLADTPAIDDEDLFLGDEGDHDNDNDDNDNHVEADDEEDEDEDDDDGDDDFDEDYFSSTYRPLSNLPTPPPSSHTSSLAQSPYAGAHAHGHAHGYAHGYAHGHAHGPSTAPDASDSPLLGPAVHLVNLLPPAASLATPSVALVQAMLARAALPLDTVALAVCILDSLDSRFARAWRLTCPLTPPAAPPTAPPTALSSSTRSPPPSLAVLEKTAHPALPADADLSHVHTNARLAHFARFAHLGRCPRRPPHRRRLPRSDCPGRTRDCRQVYRRRLCQPAAGAGLLHGVGRDAAASTIVDVVVIVAVIVAVARGRIVVVPAWPLPVDRRAARRDRALHHAEPRLPDPAAARRRPAGGRQGGHAARGRARRAGQAGVGCAAVVGRGLAIVRQAGNAHQKDGDGPHDTPRRGRGRGRGGREARRRERDRERDRQRREPRCGRGHEQGHLAQLPEQHAAACLVAVRDSGAVLWL</sequence>
<organism evidence="2 3">
    <name type="scientific">Sporothrix schenckii 1099-18</name>
    <dbReference type="NCBI Taxonomy" id="1397361"/>
    <lineage>
        <taxon>Eukaryota</taxon>
        <taxon>Fungi</taxon>
        <taxon>Dikarya</taxon>
        <taxon>Ascomycota</taxon>
        <taxon>Pezizomycotina</taxon>
        <taxon>Sordariomycetes</taxon>
        <taxon>Sordariomycetidae</taxon>
        <taxon>Ophiostomatales</taxon>
        <taxon>Ophiostomataceae</taxon>
        <taxon>Sporothrix</taxon>
    </lineage>
</organism>
<accession>A0A0F2LWI6</accession>
<gene>
    <name evidence="2" type="ORF">SPSK_00783</name>
</gene>
<dbReference type="AlphaFoldDB" id="A0A0F2LWI6"/>
<feature type="region of interest" description="Disordered" evidence="1">
    <location>
        <begin position="372"/>
        <end position="406"/>
    </location>
</feature>
<evidence type="ECO:0000313" key="3">
    <source>
        <dbReference type="Proteomes" id="UP000033710"/>
    </source>
</evidence>
<evidence type="ECO:0000313" key="2">
    <source>
        <dbReference type="EMBL" id="KJR81818.1"/>
    </source>
</evidence>
<reference evidence="2 3" key="2">
    <citation type="journal article" date="2015" name="Eukaryot. Cell">
        <title>Asexual propagation of a virulent clone complex in a human and feline outbreak of sporotrichosis.</title>
        <authorList>
            <person name="Teixeira Mde M."/>
            <person name="Rodrigues A.M."/>
            <person name="Tsui C.K."/>
            <person name="de Almeida L.G."/>
            <person name="Van Diepeningen A.D."/>
            <person name="van den Ende B.G."/>
            <person name="Fernandes G.F."/>
            <person name="Kano R."/>
            <person name="Hamelin R.C."/>
            <person name="Lopes-Bezerra L.M."/>
            <person name="Vasconcelos A.T."/>
            <person name="de Hoog S."/>
            <person name="de Camargo Z.P."/>
            <person name="Felipe M.S."/>
        </authorList>
    </citation>
    <scope>NUCLEOTIDE SEQUENCE [LARGE SCALE GENOMIC DNA]</scope>
    <source>
        <strain evidence="2 3">1099-18</strain>
    </source>
</reference>
<feature type="compositionally biased region" description="Pro residues" evidence="1">
    <location>
        <begin position="220"/>
        <end position="229"/>
    </location>
</feature>